<gene>
    <name evidence="2" type="ORF">JJB97_05010</name>
</gene>
<accession>A0A8K0V5S0</accession>
<evidence type="ECO:0000313" key="2">
    <source>
        <dbReference type="EMBL" id="MBK4714702.1"/>
    </source>
</evidence>
<reference evidence="2" key="1">
    <citation type="submission" date="2021-01" db="EMBL/GenBank/DDBJ databases">
        <title>Intestinitalea alba gen. nov., sp. nov., a novel genus of the family Enterobacteriaceae, isolated from the gut of the plastic-eating mealworm Tenebrio molitor L.</title>
        <authorList>
            <person name="Yang Y."/>
        </authorList>
    </citation>
    <scope>NUCLEOTIDE SEQUENCE</scope>
    <source>
        <strain evidence="2">BIT-L3</strain>
    </source>
</reference>
<comment type="caution">
    <text evidence="2">The sequence shown here is derived from an EMBL/GenBank/DDBJ whole genome shotgun (WGS) entry which is preliminary data.</text>
</comment>
<feature type="chain" id="PRO_5035455236" evidence="1">
    <location>
        <begin position="19"/>
        <end position="191"/>
    </location>
</feature>
<dbReference type="Proteomes" id="UP000659047">
    <property type="component" value="Unassembled WGS sequence"/>
</dbReference>
<keyword evidence="1" id="KW-0732">Signal</keyword>
<protein>
    <submittedName>
        <fullName evidence="2">Uncharacterized protein</fullName>
    </submittedName>
</protein>
<dbReference type="AlphaFoldDB" id="A0A8K0V5S0"/>
<name>A0A8K0V5S0_9ENTR</name>
<evidence type="ECO:0000313" key="3">
    <source>
        <dbReference type="Proteomes" id="UP000659047"/>
    </source>
</evidence>
<keyword evidence="3" id="KW-1185">Reference proteome</keyword>
<proteinExistence type="predicted"/>
<sequence>MRKYILGIALLATTAALAQHNGFKRHIDEVNFSYTGESQALKWFDIIQGAPAFRHKLSVKFNSVDASEQVEFLNDQFATDIFTKASLIKLADFVTYFPENSSAHAAIIETAFKQCSQLLSAYKKVRALNSQKFNLKVLNKFRSYKQDHSLMFIVSETPLQPEITQLFTWLDASNHDTPCMAQPVDANAGAK</sequence>
<evidence type="ECO:0000256" key="1">
    <source>
        <dbReference type="SAM" id="SignalP"/>
    </source>
</evidence>
<dbReference type="RefSeq" id="WP_238712917.1">
    <property type="nucleotide sequence ID" value="NZ_JAEPBH010000009.1"/>
</dbReference>
<organism evidence="2 3">
    <name type="scientific">Tenebrionibacter intestinalis</name>
    <dbReference type="NCBI Taxonomy" id="2799638"/>
    <lineage>
        <taxon>Bacteria</taxon>
        <taxon>Pseudomonadati</taxon>
        <taxon>Pseudomonadota</taxon>
        <taxon>Gammaproteobacteria</taxon>
        <taxon>Enterobacterales</taxon>
        <taxon>Enterobacteriaceae</taxon>
        <taxon>Tenebrionibacter/Tenebrionicola group</taxon>
        <taxon>Tenebrionibacter</taxon>
    </lineage>
</organism>
<feature type="signal peptide" evidence="1">
    <location>
        <begin position="1"/>
        <end position="18"/>
    </location>
</feature>
<dbReference type="EMBL" id="JAEPBH010000009">
    <property type="protein sequence ID" value="MBK4714702.1"/>
    <property type="molecule type" value="Genomic_DNA"/>
</dbReference>